<evidence type="ECO:0000313" key="2">
    <source>
        <dbReference type="Proteomes" id="UP000503820"/>
    </source>
</evidence>
<proteinExistence type="predicted"/>
<accession>A0A7J0BNT7</accession>
<comment type="caution">
    <text evidence="1">The sequence shown here is derived from an EMBL/GenBank/DDBJ whole genome shotgun (WGS) entry which is preliminary data.</text>
</comment>
<dbReference type="RefSeq" id="WP_174408055.1">
    <property type="nucleotide sequence ID" value="NZ_BLVP01000001.1"/>
</dbReference>
<gene>
    <name evidence="1" type="ORF">DSM19430T_00030</name>
</gene>
<dbReference type="EMBL" id="BLVP01000001">
    <property type="protein sequence ID" value="GFM35319.1"/>
    <property type="molecule type" value="Genomic_DNA"/>
</dbReference>
<evidence type="ECO:0000313" key="1">
    <source>
        <dbReference type="EMBL" id="GFM35319.1"/>
    </source>
</evidence>
<keyword evidence="2" id="KW-1185">Reference proteome</keyword>
<dbReference type="AlphaFoldDB" id="A0A7J0BNT7"/>
<sequence>MEKSQLILSATSLPSVSESVALTLTDRADHHAAALNAAMTAMPDFAELIGPGNENLARSNHLNHFRYMASLASVFDPVSLVEAVVWVLRTYRAQGFRLAYWDRMLPQAMQILREDLPPEHAAEVLPIYQWLIDHMHHFAELSEKTPSFFESLGTVPGE</sequence>
<dbReference type="Proteomes" id="UP000503820">
    <property type="component" value="Unassembled WGS sequence"/>
</dbReference>
<organism evidence="1 2">
    <name type="scientific">Desulfovibrio psychrotolerans</name>
    <dbReference type="NCBI Taxonomy" id="415242"/>
    <lineage>
        <taxon>Bacteria</taxon>
        <taxon>Pseudomonadati</taxon>
        <taxon>Thermodesulfobacteriota</taxon>
        <taxon>Desulfovibrionia</taxon>
        <taxon>Desulfovibrionales</taxon>
        <taxon>Desulfovibrionaceae</taxon>
        <taxon>Desulfovibrio</taxon>
    </lineage>
</organism>
<reference evidence="1 2" key="1">
    <citation type="submission" date="2020-05" db="EMBL/GenBank/DDBJ databases">
        <title>Draft genome sequence of Desulfovibrio psychrotolerans JS1T.</title>
        <authorList>
            <person name="Ueno A."/>
            <person name="Tamazawa S."/>
            <person name="Tamamura S."/>
            <person name="Murakami T."/>
            <person name="Kiyama T."/>
            <person name="Inomata H."/>
            <person name="Amano Y."/>
            <person name="Miyakawa K."/>
            <person name="Tamaki H."/>
            <person name="Naganuma T."/>
            <person name="Kaneko K."/>
        </authorList>
    </citation>
    <scope>NUCLEOTIDE SEQUENCE [LARGE SCALE GENOMIC DNA]</scope>
    <source>
        <strain evidence="1 2">JS1</strain>
    </source>
</reference>
<protein>
    <submittedName>
        <fullName evidence="1">Uncharacterized protein</fullName>
    </submittedName>
</protein>
<name>A0A7J0BNT7_9BACT</name>